<evidence type="ECO:0000256" key="3">
    <source>
        <dbReference type="ARBA" id="ARBA00070878"/>
    </source>
</evidence>
<dbReference type="PROSITE" id="PS50086">
    <property type="entry name" value="TBC_RABGAP"/>
    <property type="match status" value="1"/>
</dbReference>
<keyword evidence="6" id="KW-1185">Reference proteome</keyword>
<dbReference type="GO" id="GO:0031267">
    <property type="term" value="F:small GTPase binding"/>
    <property type="evidence" value="ECO:0007669"/>
    <property type="project" value="TreeGrafter"/>
</dbReference>
<dbReference type="GO" id="GO:0005096">
    <property type="term" value="F:GTPase activator activity"/>
    <property type="evidence" value="ECO:0007669"/>
    <property type="project" value="UniProtKB-KW"/>
</dbReference>
<dbReference type="PANTHER" id="PTHR47219:SF10">
    <property type="entry name" value="GROWTH HORMONE-REGULATED TBC PROTEIN 1"/>
    <property type="match status" value="1"/>
</dbReference>
<dbReference type="InterPro" id="IPR050302">
    <property type="entry name" value="Rab_GAP_TBC_domain"/>
</dbReference>
<accession>A0A8B6FX21</accession>
<dbReference type="InterPro" id="IPR035969">
    <property type="entry name" value="Rab-GAP_TBC_sf"/>
</dbReference>
<dbReference type="FunFam" id="1.10.472.80:FF:000029">
    <property type="entry name" value="Growth hormone-regulated TBC protein 1"/>
    <property type="match status" value="1"/>
</dbReference>
<dbReference type="Gene3D" id="1.10.8.270">
    <property type="entry name" value="putative rabgap domain of human tbc1 domain family member 14 like domains"/>
    <property type="match status" value="1"/>
</dbReference>
<evidence type="ECO:0000256" key="2">
    <source>
        <dbReference type="ARBA" id="ARBA00043879"/>
    </source>
</evidence>
<comment type="function">
    <text evidence="2">May act as a GTPase-activating protein for Rab family protein(s).</text>
</comment>
<dbReference type="Gene3D" id="1.10.10.750">
    <property type="entry name" value="Ypt/Rab-GAP domain of gyp1p, domain 1"/>
    <property type="match status" value="1"/>
</dbReference>
<keyword evidence="1" id="KW-0343">GTPase activation</keyword>
<dbReference type="Gene3D" id="1.10.472.80">
    <property type="entry name" value="Ypt/Rab-GAP domain of gyp1p, domain 3"/>
    <property type="match status" value="1"/>
</dbReference>
<protein>
    <recommendedName>
        <fullName evidence="3">Growth hormone-regulated TBC protein 1</fullName>
    </recommendedName>
</protein>
<evidence type="ECO:0000313" key="6">
    <source>
        <dbReference type="Proteomes" id="UP000596742"/>
    </source>
</evidence>
<feature type="domain" description="Rab-GAP TBC" evidence="4">
    <location>
        <begin position="72"/>
        <end position="260"/>
    </location>
</feature>
<dbReference type="PANTHER" id="PTHR47219">
    <property type="entry name" value="RAB GTPASE-ACTIVATING PROTEIN 1-LIKE"/>
    <property type="match status" value="1"/>
</dbReference>
<dbReference type="Pfam" id="PF00566">
    <property type="entry name" value="RabGAP-TBC"/>
    <property type="match status" value="1"/>
</dbReference>
<dbReference type="SMART" id="SM00164">
    <property type="entry name" value="TBC"/>
    <property type="match status" value="1"/>
</dbReference>
<evidence type="ECO:0000256" key="1">
    <source>
        <dbReference type="ARBA" id="ARBA00022468"/>
    </source>
</evidence>
<comment type="caution">
    <text evidence="5">The sequence shown here is derived from an EMBL/GenBank/DDBJ whole genome shotgun (WGS) entry which is preliminary data.</text>
</comment>
<dbReference type="EMBL" id="UYJE01007635">
    <property type="protein sequence ID" value="VDI56599.1"/>
    <property type="molecule type" value="Genomic_DNA"/>
</dbReference>
<dbReference type="OrthoDB" id="294251at2759"/>
<dbReference type="FunFam" id="1.10.8.270:FF:000016">
    <property type="entry name" value="TBC1 domain family member 2A"/>
    <property type="match status" value="1"/>
</dbReference>
<name>A0A8B6FX21_MYTGA</name>
<organism evidence="5 6">
    <name type="scientific">Mytilus galloprovincialis</name>
    <name type="common">Mediterranean mussel</name>
    <dbReference type="NCBI Taxonomy" id="29158"/>
    <lineage>
        <taxon>Eukaryota</taxon>
        <taxon>Metazoa</taxon>
        <taxon>Spiralia</taxon>
        <taxon>Lophotrochozoa</taxon>
        <taxon>Mollusca</taxon>
        <taxon>Bivalvia</taxon>
        <taxon>Autobranchia</taxon>
        <taxon>Pteriomorphia</taxon>
        <taxon>Mytilida</taxon>
        <taxon>Mytiloidea</taxon>
        <taxon>Mytilidae</taxon>
        <taxon>Mytilinae</taxon>
        <taxon>Mytilus</taxon>
    </lineage>
</organism>
<sequence>MVESHANTNTMRSNVDGYGFERGEDFDHNTYEEFMAKYISILARRASKWEVLVQNKTSLVKSRKVKRFCRKGIPNGHRAMVWMCVSGADEKMKKNPDTYKKLLLSQQDQSLMDTIDLDLHRTFPENIYFATSDGLRKPLRNVLGAVAHKNHDQGYCQGLNFIVGLLLLLIKDEEKVFWLMDTLINDLLPDYYNPDMKAVKADQELLGEIIRWKDPEVYAHIEKHSVSWCLIGIKWFICLFADVLPVETVYRIWDCLFYEGAKILYRVSAMLVIQNRDKLLACKSFTEITDVFKEIVNNPNIVDCHTFLQKCFSELGSFPRARLNKIQEECSERL</sequence>
<dbReference type="AlphaFoldDB" id="A0A8B6FX21"/>
<dbReference type="Proteomes" id="UP000596742">
    <property type="component" value="Unassembled WGS sequence"/>
</dbReference>
<reference evidence="5" key="1">
    <citation type="submission" date="2018-11" db="EMBL/GenBank/DDBJ databases">
        <authorList>
            <person name="Alioto T."/>
            <person name="Alioto T."/>
        </authorList>
    </citation>
    <scope>NUCLEOTIDE SEQUENCE</scope>
</reference>
<evidence type="ECO:0000313" key="5">
    <source>
        <dbReference type="EMBL" id="VDI56599.1"/>
    </source>
</evidence>
<dbReference type="SUPFAM" id="SSF47923">
    <property type="entry name" value="Ypt/Rab-GAP domain of gyp1p"/>
    <property type="match status" value="2"/>
</dbReference>
<proteinExistence type="predicted"/>
<dbReference type="InterPro" id="IPR000195">
    <property type="entry name" value="Rab-GAP-TBC_dom"/>
</dbReference>
<gene>
    <name evidence="5" type="ORF">MGAL_10B058940</name>
</gene>
<evidence type="ECO:0000259" key="4">
    <source>
        <dbReference type="PROSITE" id="PS50086"/>
    </source>
</evidence>